<dbReference type="PANTHER" id="PTHR34580">
    <property type="match status" value="1"/>
</dbReference>
<dbReference type="AlphaFoldDB" id="A0AAW9SM38"/>
<keyword evidence="2" id="KW-0804">Transcription</keyword>
<gene>
    <name evidence="4" type="ORF">AAG747_28500</name>
</gene>
<dbReference type="PROSITE" id="PS51000">
    <property type="entry name" value="HTH_DEOR_2"/>
    <property type="match status" value="1"/>
</dbReference>
<dbReference type="InterPro" id="IPR036390">
    <property type="entry name" value="WH_DNA-bd_sf"/>
</dbReference>
<keyword evidence="1" id="KW-0805">Transcription regulation</keyword>
<evidence type="ECO:0000256" key="1">
    <source>
        <dbReference type="ARBA" id="ARBA00023015"/>
    </source>
</evidence>
<dbReference type="PROSITE" id="PS52050">
    <property type="entry name" value="WYL"/>
    <property type="match status" value="1"/>
</dbReference>
<evidence type="ECO:0000259" key="3">
    <source>
        <dbReference type="PROSITE" id="PS51000"/>
    </source>
</evidence>
<dbReference type="Pfam" id="PF13280">
    <property type="entry name" value="WYL"/>
    <property type="match status" value="1"/>
</dbReference>
<dbReference type="InterPro" id="IPR026881">
    <property type="entry name" value="WYL_dom"/>
</dbReference>
<dbReference type="InterPro" id="IPR013196">
    <property type="entry name" value="HTH_11"/>
</dbReference>
<dbReference type="RefSeq" id="WP_346824669.1">
    <property type="nucleotide sequence ID" value="NZ_JBDKWZ010000029.1"/>
</dbReference>
<sequence>MNRLDRVTATLIHLQSKKVVTAREIAERFEVSLRTVYRDIRTLQEAGVPIGSENGVGYFIVEGYSLPPLMITEEEANALLISEKLLQTQGDQSLKKDFESLLIKIKAILRNSQKENVQKLEGRIGLSAKEKHKSEWLSIIQKSIVNTIALRIGYHSISKDEMTTRNVEPLAIYFTGVAWVLIAYCQLRKSEREFRLDRVLTLETTSEKFTFQEDFNLNSYFRQQAGKYSQP</sequence>
<name>A0AAW9SM38_9BACT</name>
<dbReference type="SUPFAM" id="SSF46785">
    <property type="entry name" value="Winged helix' DNA-binding domain"/>
    <property type="match status" value="1"/>
</dbReference>
<protein>
    <submittedName>
        <fullName evidence="4">YafY family protein</fullName>
    </submittedName>
</protein>
<dbReference type="Pfam" id="PF08279">
    <property type="entry name" value="HTH_11"/>
    <property type="match status" value="1"/>
</dbReference>
<dbReference type="PANTHER" id="PTHR34580:SF1">
    <property type="entry name" value="PROTEIN PAFC"/>
    <property type="match status" value="1"/>
</dbReference>
<comment type="caution">
    <text evidence="4">The sequence shown here is derived from an EMBL/GenBank/DDBJ whole genome shotgun (WGS) entry which is preliminary data.</text>
</comment>
<dbReference type="EMBL" id="JBDKWZ010000029">
    <property type="protein sequence ID" value="MEN7551891.1"/>
    <property type="molecule type" value="Genomic_DNA"/>
</dbReference>
<organism evidence="4 5">
    <name type="scientific">Rapidithrix thailandica</name>
    <dbReference type="NCBI Taxonomy" id="413964"/>
    <lineage>
        <taxon>Bacteria</taxon>
        <taxon>Pseudomonadati</taxon>
        <taxon>Bacteroidota</taxon>
        <taxon>Cytophagia</taxon>
        <taxon>Cytophagales</taxon>
        <taxon>Flammeovirgaceae</taxon>
        <taxon>Rapidithrix</taxon>
    </lineage>
</organism>
<evidence type="ECO:0000313" key="4">
    <source>
        <dbReference type="EMBL" id="MEN7551891.1"/>
    </source>
</evidence>
<feature type="domain" description="HTH deoR-type" evidence="3">
    <location>
        <begin position="3"/>
        <end position="58"/>
    </location>
</feature>
<accession>A0AAW9SM38</accession>
<dbReference type="InterPro" id="IPR036388">
    <property type="entry name" value="WH-like_DNA-bd_sf"/>
</dbReference>
<keyword evidence="5" id="KW-1185">Reference proteome</keyword>
<proteinExistence type="predicted"/>
<dbReference type="InterPro" id="IPR051534">
    <property type="entry name" value="CBASS_pafABC_assoc_protein"/>
</dbReference>
<dbReference type="InterPro" id="IPR001034">
    <property type="entry name" value="DeoR_HTH"/>
</dbReference>
<dbReference type="GO" id="GO:0003700">
    <property type="term" value="F:DNA-binding transcription factor activity"/>
    <property type="evidence" value="ECO:0007669"/>
    <property type="project" value="InterPro"/>
</dbReference>
<reference evidence="4 5" key="1">
    <citation type="submission" date="2024-04" db="EMBL/GenBank/DDBJ databases">
        <title>Novel genus in family Flammeovirgaceae.</title>
        <authorList>
            <person name="Nguyen T.H."/>
            <person name="Vuong T.Q."/>
            <person name="Le H."/>
            <person name="Kim S.-G."/>
        </authorList>
    </citation>
    <scope>NUCLEOTIDE SEQUENCE [LARGE SCALE GENOMIC DNA]</scope>
    <source>
        <strain evidence="4 5">JCM 23209</strain>
    </source>
</reference>
<evidence type="ECO:0000256" key="2">
    <source>
        <dbReference type="ARBA" id="ARBA00023163"/>
    </source>
</evidence>
<dbReference type="Gene3D" id="1.10.10.10">
    <property type="entry name" value="Winged helix-like DNA-binding domain superfamily/Winged helix DNA-binding domain"/>
    <property type="match status" value="1"/>
</dbReference>
<evidence type="ECO:0000313" key="5">
    <source>
        <dbReference type="Proteomes" id="UP001403385"/>
    </source>
</evidence>
<dbReference type="Proteomes" id="UP001403385">
    <property type="component" value="Unassembled WGS sequence"/>
</dbReference>